<gene>
    <name evidence="1" type="ORF">DPEC_G00245800</name>
</gene>
<sequence length="104" mass="11168">MLVSVLNLQTGREKEKCGQDLQGSGSNVDQRGWMAGMKLGVRPTDSVNCPAECEISQGLLEVRELSSWATLPARPPTPLDAAHTPHHVHRAGSSRTPALTALSR</sequence>
<evidence type="ECO:0000313" key="1">
    <source>
        <dbReference type="EMBL" id="KAJ7995554.1"/>
    </source>
</evidence>
<reference evidence="1" key="1">
    <citation type="submission" date="2021-05" db="EMBL/GenBank/DDBJ databases">
        <authorList>
            <person name="Pan Q."/>
            <person name="Jouanno E."/>
            <person name="Zahm M."/>
            <person name="Klopp C."/>
            <person name="Cabau C."/>
            <person name="Louis A."/>
            <person name="Berthelot C."/>
            <person name="Parey E."/>
            <person name="Roest Crollius H."/>
            <person name="Montfort J."/>
            <person name="Robinson-Rechavi M."/>
            <person name="Bouchez O."/>
            <person name="Lampietro C."/>
            <person name="Lopez Roques C."/>
            <person name="Donnadieu C."/>
            <person name="Postlethwait J."/>
            <person name="Bobe J."/>
            <person name="Dillon D."/>
            <person name="Chandos A."/>
            <person name="von Hippel F."/>
            <person name="Guiguen Y."/>
        </authorList>
    </citation>
    <scope>NUCLEOTIDE SEQUENCE</scope>
    <source>
        <strain evidence="1">YG-Jan2019</strain>
    </source>
</reference>
<accession>A0ACC2FVW9</accession>
<keyword evidence="2" id="KW-1185">Reference proteome</keyword>
<protein>
    <submittedName>
        <fullName evidence="1">Uncharacterized protein</fullName>
    </submittedName>
</protein>
<comment type="caution">
    <text evidence="1">The sequence shown here is derived from an EMBL/GenBank/DDBJ whole genome shotgun (WGS) entry which is preliminary data.</text>
</comment>
<proteinExistence type="predicted"/>
<evidence type="ECO:0000313" key="2">
    <source>
        <dbReference type="Proteomes" id="UP001157502"/>
    </source>
</evidence>
<dbReference type="Proteomes" id="UP001157502">
    <property type="component" value="Chromosome 21"/>
</dbReference>
<name>A0ACC2FVW9_DALPE</name>
<organism evidence="1 2">
    <name type="scientific">Dallia pectoralis</name>
    <name type="common">Alaska blackfish</name>
    <dbReference type="NCBI Taxonomy" id="75939"/>
    <lineage>
        <taxon>Eukaryota</taxon>
        <taxon>Metazoa</taxon>
        <taxon>Chordata</taxon>
        <taxon>Craniata</taxon>
        <taxon>Vertebrata</taxon>
        <taxon>Euteleostomi</taxon>
        <taxon>Actinopterygii</taxon>
        <taxon>Neopterygii</taxon>
        <taxon>Teleostei</taxon>
        <taxon>Protacanthopterygii</taxon>
        <taxon>Esociformes</taxon>
        <taxon>Umbridae</taxon>
        <taxon>Dallia</taxon>
    </lineage>
</organism>
<dbReference type="EMBL" id="CM055748">
    <property type="protein sequence ID" value="KAJ7995554.1"/>
    <property type="molecule type" value="Genomic_DNA"/>
</dbReference>